<feature type="non-terminal residue" evidence="2">
    <location>
        <position position="113"/>
    </location>
</feature>
<organism evidence="2">
    <name type="scientific">marine sediment metagenome</name>
    <dbReference type="NCBI Taxonomy" id="412755"/>
    <lineage>
        <taxon>unclassified sequences</taxon>
        <taxon>metagenomes</taxon>
        <taxon>ecological metagenomes</taxon>
    </lineage>
</organism>
<gene>
    <name evidence="2" type="ORF">LCGC14_2896960</name>
</gene>
<dbReference type="InterPro" id="IPR018306">
    <property type="entry name" value="Phage_T5_Orf172_DNA-bd"/>
</dbReference>
<protein>
    <recommendedName>
        <fullName evidence="1">Bacteriophage T5 Orf172 DNA-binding domain-containing protein</fullName>
    </recommendedName>
</protein>
<name>A0A0F9A3E9_9ZZZZ</name>
<feature type="domain" description="Bacteriophage T5 Orf172 DNA-binding" evidence="1">
    <location>
        <begin position="14"/>
        <end position="93"/>
    </location>
</feature>
<dbReference type="Pfam" id="PF13455">
    <property type="entry name" value="MUG113"/>
    <property type="match status" value="1"/>
</dbReference>
<dbReference type="AlphaFoldDB" id="A0A0F9A3E9"/>
<sequence length="113" mass="13076">MPRYTKDQCVYLFTTPNGYCKVGIAKDPEKRVRELQCGCPETISFHGATLLRADGMDPREMERVVHSVLRPYRSSGEWFKITVADAIRAFGTAWDVICIRDPSGKWKHYEEYQ</sequence>
<dbReference type="EMBL" id="LAZR01056930">
    <property type="protein sequence ID" value="KKK73124.1"/>
    <property type="molecule type" value="Genomic_DNA"/>
</dbReference>
<reference evidence="2" key="1">
    <citation type="journal article" date="2015" name="Nature">
        <title>Complex archaea that bridge the gap between prokaryotes and eukaryotes.</title>
        <authorList>
            <person name="Spang A."/>
            <person name="Saw J.H."/>
            <person name="Jorgensen S.L."/>
            <person name="Zaremba-Niedzwiedzka K."/>
            <person name="Martijn J."/>
            <person name="Lind A.E."/>
            <person name="van Eijk R."/>
            <person name="Schleper C."/>
            <person name="Guy L."/>
            <person name="Ettema T.J."/>
        </authorList>
    </citation>
    <scope>NUCLEOTIDE SEQUENCE</scope>
</reference>
<proteinExistence type="predicted"/>
<accession>A0A0F9A3E9</accession>
<dbReference type="SMART" id="SM00974">
    <property type="entry name" value="T5orf172"/>
    <property type="match status" value="1"/>
</dbReference>
<evidence type="ECO:0000259" key="1">
    <source>
        <dbReference type="SMART" id="SM00974"/>
    </source>
</evidence>
<comment type="caution">
    <text evidence="2">The sequence shown here is derived from an EMBL/GenBank/DDBJ whole genome shotgun (WGS) entry which is preliminary data.</text>
</comment>
<evidence type="ECO:0000313" key="2">
    <source>
        <dbReference type="EMBL" id="KKK73124.1"/>
    </source>
</evidence>